<accession>A0AAJ1T1Y6</accession>
<sequence>MSQKRDGGYSQKGKKNTDTPKKVMAAEEMSQAIHPTRRQNAEQ</sequence>
<keyword evidence="3" id="KW-1185">Reference proteome</keyword>
<evidence type="ECO:0000256" key="1">
    <source>
        <dbReference type="SAM" id="MobiDB-lite"/>
    </source>
</evidence>
<dbReference type="RefSeq" id="WP_307255758.1">
    <property type="nucleotide sequence ID" value="NZ_JAUSUC010000001.1"/>
</dbReference>
<gene>
    <name evidence="2" type="ORF">J2S13_000165</name>
</gene>
<name>A0AAJ1T1Y6_9BACI</name>
<feature type="region of interest" description="Disordered" evidence="1">
    <location>
        <begin position="1"/>
        <end position="43"/>
    </location>
</feature>
<dbReference type="Proteomes" id="UP001237207">
    <property type="component" value="Unassembled WGS sequence"/>
</dbReference>
<protein>
    <submittedName>
        <fullName evidence="2">Uncharacterized protein</fullName>
    </submittedName>
</protein>
<reference evidence="2" key="1">
    <citation type="submission" date="2023-07" db="EMBL/GenBank/DDBJ databases">
        <title>Genomic Encyclopedia of Type Strains, Phase IV (KMG-IV): sequencing the most valuable type-strain genomes for metagenomic binning, comparative biology and taxonomic classification.</title>
        <authorList>
            <person name="Goeker M."/>
        </authorList>
    </citation>
    <scope>NUCLEOTIDE SEQUENCE</scope>
    <source>
        <strain evidence="2">DSM 23947</strain>
    </source>
</reference>
<evidence type="ECO:0000313" key="2">
    <source>
        <dbReference type="EMBL" id="MDQ0213771.1"/>
    </source>
</evidence>
<feature type="compositionally biased region" description="Basic and acidic residues" evidence="1">
    <location>
        <begin position="15"/>
        <end position="25"/>
    </location>
</feature>
<organism evidence="2 3">
    <name type="scientific">Oikeobacillus pervagus</name>
    <dbReference type="NCBI Taxonomy" id="1325931"/>
    <lineage>
        <taxon>Bacteria</taxon>
        <taxon>Bacillati</taxon>
        <taxon>Bacillota</taxon>
        <taxon>Bacilli</taxon>
        <taxon>Bacillales</taxon>
        <taxon>Bacillaceae</taxon>
        <taxon>Oikeobacillus</taxon>
    </lineage>
</organism>
<comment type="caution">
    <text evidence="2">The sequence shown here is derived from an EMBL/GenBank/DDBJ whole genome shotgun (WGS) entry which is preliminary data.</text>
</comment>
<dbReference type="EMBL" id="JAUSUC010000001">
    <property type="protein sequence ID" value="MDQ0213771.1"/>
    <property type="molecule type" value="Genomic_DNA"/>
</dbReference>
<dbReference type="AlphaFoldDB" id="A0AAJ1T1Y6"/>
<proteinExistence type="predicted"/>
<evidence type="ECO:0000313" key="3">
    <source>
        <dbReference type="Proteomes" id="UP001237207"/>
    </source>
</evidence>